<dbReference type="InterPro" id="IPR046513">
    <property type="entry name" value="DUF6691"/>
</dbReference>
<evidence type="ECO:0000256" key="1">
    <source>
        <dbReference type="SAM" id="Phobius"/>
    </source>
</evidence>
<feature type="transmembrane region" description="Helical" evidence="1">
    <location>
        <begin position="116"/>
        <end position="134"/>
    </location>
</feature>
<comment type="caution">
    <text evidence="2">The sequence shown here is derived from an EMBL/GenBank/DDBJ whole genome shotgun (WGS) entry which is preliminary data.</text>
</comment>
<evidence type="ECO:0000313" key="2">
    <source>
        <dbReference type="EMBL" id="RCL82739.1"/>
    </source>
</evidence>
<accession>A0A368EF58</accession>
<keyword evidence="1" id="KW-1133">Transmembrane helix</keyword>
<dbReference type="EMBL" id="QOQK01000042">
    <property type="protein sequence ID" value="RCL82739.1"/>
    <property type="molecule type" value="Genomic_DNA"/>
</dbReference>
<reference evidence="2 3" key="1">
    <citation type="journal article" date="2018" name="Microbiome">
        <title>Fine metagenomic profile of the Mediterranean stratified and mixed water columns revealed by assembly and recruitment.</title>
        <authorList>
            <person name="Haro-Moreno J.M."/>
            <person name="Lopez-Perez M."/>
            <person name="De La Torre J.R."/>
            <person name="Picazo A."/>
            <person name="Camacho A."/>
            <person name="Rodriguez-Valera F."/>
        </authorList>
    </citation>
    <scope>NUCLEOTIDE SEQUENCE [LARGE SCALE GENOMIC DNA]</scope>
    <source>
        <strain evidence="2">MED-G50</strain>
    </source>
</reference>
<organism evidence="2 3">
    <name type="scientific">PS1 clade bacterium</name>
    <dbReference type="NCBI Taxonomy" id="2175152"/>
    <lineage>
        <taxon>Bacteria</taxon>
        <taxon>Pseudomonadati</taxon>
        <taxon>Pseudomonadota</taxon>
        <taxon>Alphaproteobacteria</taxon>
        <taxon>PS1 clade</taxon>
    </lineage>
</organism>
<evidence type="ECO:0000313" key="3">
    <source>
        <dbReference type="Proteomes" id="UP000252289"/>
    </source>
</evidence>
<dbReference type="AlphaFoldDB" id="A0A368EF58"/>
<name>A0A368EF58_9PROT</name>
<keyword evidence="1" id="KW-0812">Transmembrane</keyword>
<gene>
    <name evidence="2" type="ORF">DBW64_06270</name>
</gene>
<feature type="transmembrane region" description="Helical" evidence="1">
    <location>
        <begin position="84"/>
        <end position="110"/>
    </location>
</feature>
<keyword evidence="1" id="KW-0472">Membrane</keyword>
<sequence>MQLVVGLVSGIIFGLGLSISGMLNPVKVSAFLDLAGAWDPSLALVMGGGLIVNILAMLVLKKRTKPFFTDAFSLPQSKVIDRPLLVGAALFGIGWALGGLCPGPAIASLAYLSGDALMFFIPMLVGLYAARFIFSKI</sequence>
<feature type="transmembrane region" description="Helical" evidence="1">
    <location>
        <begin position="42"/>
        <end position="60"/>
    </location>
</feature>
<proteinExistence type="predicted"/>
<dbReference type="Pfam" id="PF20398">
    <property type="entry name" value="DUF6691"/>
    <property type="match status" value="1"/>
</dbReference>
<dbReference type="Proteomes" id="UP000252289">
    <property type="component" value="Unassembled WGS sequence"/>
</dbReference>
<protein>
    <submittedName>
        <fullName evidence="2">YeeE/YedE family protein</fullName>
    </submittedName>
</protein>